<comment type="caution">
    <text evidence="3">The sequence shown here is derived from an EMBL/GenBank/DDBJ whole genome shotgun (WGS) entry which is preliminary data.</text>
</comment>
<organism evidence="3 4">
    <name type="scientific">Pseudonocardia adelaidensis</name>
    <dbReference type="NCBI Taxonomy" id="648754"/>
    <lineage>
        <taxon>Bacteria</taxon>
        <taxon>Bacillati</taxon>
        <taxon>Actinomycetota</taxon>
        <taxon>Actinomycetes</taxon>
        <taxon>Pseudonocardiales</taxon>
        <taxon>Pseudonocardiaceae</taxon>
        <taxon>Pseudonocardia</taxon>
    </lineage>
</organism>
<evidence type="ECO:0008006" key="5">
    <source>
        <dbReference type="Google" id="ProtNLM"/>
    </source>
</evidence>
<evidence type="ECO:0000313" key="4">
    <source>
        <dbReference type="Proteomes" id="UP001500804"/>
    </source>
</evidence>
<evidence type="ECO:0000313" key="3">
    <source>
        <dbReference type="EMBL" id="GAA5125605.1"/>
    </source>
</evidence>
<keyword evidence="4" id="KW-1185">Reference proteome</keyword>
<proteinExistence type="predicted"/>
<feature type="region of interest" description="Disordered" evidence="1">
    <location>
        <begin position="108"/>
        <end position="132"/>
    </location>
</feature>
<dbReference type="EMBL" id="BAABJO010000014">
    <property type="protein sequence ID" value="GAA5125605.1"/>
    <property type="molecule type" value="Genomic_DNA"/>
</dbReference>
<evidence type="ECO:0000256" key="1">
    <source>
        <dbReference type="SAM" id="MobiDB-lite"/>
    </source>
</evidence>
<protein>
    <recommendedName>
        <fullName evidence="5">Nitroreductase family protein</fullName>
    </recommendedName>
</protein>
<reference evidence="4" key="1">
    <citation type="journal article" date="2019" name="Int. J. Syst. Evol. Microbiol.">
        <title>The Global Catalogue of Microorganisms (GCM) 10K type strain sequencing project: providing services to taxonomists for standard genome sequencing and annotation.</title>
        <authorList>
            <consortium name="The Broad Institute Genomics Platform"/>
            <consortium name="The Broad Institute Genome Sequencing Center for Infectious Disease"/>
            <person name="Wu L."/>
            <person name="Ma J."/>
        </authorList>
    </citation>
    <scope>NUCLEOTIDE SEQUENCE [LARGE SCALE GENOMIC DNA]</scope>
    <source>
        <strain evidence="4">JCM 18302</strain>
    </source>
</reference>
<dbReference type="Proteomes" id="UP001500804">
    <property type="component" value="Unassembled WGS sequence"/>
</dbReference>
<keyword evidence="2" id="KW-0732">Signal</keyword>
<feature type="chain" id="PRO_5045353361" description="Nitroreductase family protein" evidence="2">
    <location>
        <begin position="26"/>
        <end position="132"/>
    </location>
</feature>
<feature type="signal peptide" evidence="2">
    <location>
        <begin position="1"/>
        <end position="25"/>
    </location>
</feature>
<accession>A0ABP9NL70</accession>
<name>A0ABP9NL70_9PSEU</name>
<gene>
    <name evidence="3" type="ORF">GCM10023320_40250</name>
</gene>
<sequence length="132" mass="13449">MSLDAMSLAAMSLAAMSLAAMSLDAASVAAHLAATAFGASVLIAEISLRTAADPVGVPAFELHYPHLAEGVIALPRVGSGVVWPVLPGVGGQKRGERTRREIVSFAQRGSTMPFPGDPSLCPRRGGGRRGAG</sequence>
<evidence type="ECO:0000256" key="2">
    <source>
        <dbReference type="SAM" id="SignalP"/>
    </source>
</evidence>